<comment type="subcellular location">
    <subcellularLocation>
        <location evidence="1">Cell membrane</location>
        <topology evidence="1">Multi-pass membrane protein</topology>
    </subcellularLocation>
</comment>
<feature type="domain" description="Major facilitator superfamily (MFS) profile" evidence="8">
    <location>
        <begin position="26"/>
        <end position="480"/>
    </location>
</feature>
<dbReference type="InterPro" id="IPR036259">
    <property type="entry name" value="MFS_trans_sf"/>
</dbReference>
<evidence type="ECO:0000256" key="5">
    <source>
        <dbReference type="ARBA" id="ARBA00022989"/>
    </source>
</evidence>
<keyword evidence="4 7" id="KW-0812">Transmembrane</keyword>
<sequence>MDQPIGGQPKGAVPSFSLIDGEKNVIIAGVLLAMLLAALDQTIVAPALPTMAATLGHAEYLSWVVTAYLLTATAVAPLYGKVSDIYGRRPVIFAAILIFLAGSVICALAPNMLVLIAGRAVQGLGGGGLFALTQTVIGDLVPPLERARYAAWISGTWAVASVAGPLLGGAFAEHLHWSLIFWINLPLGLIAIAVVNKPLKKLAIAGTRHRIDGWGALLLIVATSMLLLAVNWGGNRYAWSDPQIAGLLAGSGAFWFLFGLRLRMADEPLVSLEVLGNRVVLAGTVTMFLLQGGSIGLAVYLPVYMQATLGLSPGDTGLAMLGLLLGMTVGAGMSGRLVPRIKNYKRIAYSGLSCAVLSLFALACIADRAHLLEVEFATTIVGVGIGTIFPVSTIAVQNAVEKKDLGIATGLLTFLRSLGGAVGVAALGAIALGNDLPLAGEGAMAADMAGPHGSFSIIFIAAGAMLAVSLLTFTFMPQKPLRGYDAADAPIMPE</sequence>
<dbReference type="RefSeq" id="WP_035032554.1">
    <property type="nucleotide sequence ID" value="NZ_KK073910.1"/>
</dbReference>
<dbReference type="SUPFAM" id="SSF103473">
    <property type="entry name" value="MFS general substrate transporter"/>
    <property type="match status" value="1"/>
</dbReference>
<dbReference type="EMBL" id="JENY01000038">
    <property type="protein sequence ID" value="EXL01723.1"/>
    <property type="molecule type" value="Genomic_DNA"/>
</dbReference>
<gene>
    <name evidence="9" type="ORF">BG36_17235</name>
    <name evidence="10" type="ORF">DES43_1347</name>
</gene>
<evidence type="ECO:0000256" key="3">
    <source>
        <dbReference type="ARBA" id="ARBA00022475"/>
    </source>
</evidence>
<feature type="transmembrane region" description="Helical" evidence="7">
    <location>
        <begin position="211"/>
        <end position="232"/>
    </location>
</feature>
<dbReference type="AlphaFoldDB" id="A0A011U766"/>
<feature type="transmembrane region" description="Helical" evidence="7">
    <location>
        <begin position="408"/>
        <end position="433"/>
    </location>
</feature>
<feature type="transmembrane region" description="Helical" evidence="7">
    <location>
        <begin position="347"/>
        <end position="370"/>
    </location>
</feature>
<organism evidence="9 11">
    <name type="scientific">Aquamicrobium defluvii</name>
    <dbReference type="NCBI Taxonomy" id="69279"/>
    <lineage>
        <taxon>Bacteria</taxon>
        <taxon>Pseudomonadati</taxon>
        <taxon>Pseudomonadota</taxon>
        <taxon>Alphaproteobacteria</taxon>
        <taxon>Hyphomicrobiales</taxon>
        <taxon>Phyllobacteriaceae</taxon>
        <taxon>Aquamicrobium</taxon>
    </lineage>
</organism>
<name>A0A011U766_9HYPH</name>
<dbReference type="Pfam" id="PF07690">
    <property type="entry name" value="MFS_1"/>
    <property type="match status" value="1"/>
</dbReference>
<proteinExistence type="predicted"/>
<reference evidence="10 12" key="2">
    <citation type="submission" date="2019-03" db="EMBL/GenBank/DDBJ databases">
        <title>Genomic Encyclopedia of Type Strains, Phase IV (KMG-IV): sequencing the most valuable type-strain genomes for metagenomic binning, comparative biology and taxonomic classification.</title>
        <authorList>
            <person name="Goeker M."/>
        </authorList>
    </citation>
    <scope>NUCLEOTIDE SEQUENCE [LARGE SCALE GENOMIC DNA]</scope>
    <source>
        <strain evidence="10 12">DSM 11603</strain>
    </source>
</reference>
<dbReference type="PANTHER" id="PTHR23501">
    <property type="entry name" value="MAJOR FACILITATOR SUPERFAMILY"/>
    <property type="match status" value="1"/>
</dbReference>
<keyword evidence="5 7" id="KW-1133">Transmembrane helix</keyword>
<evidence type="ECO:0000256" key="7">
    <source>
        <dbReference type="SAM" id="Phobius"/>
    </source>
</evidence>
<feature type="transmembrane region" description="Helical" evidence="7">
    <location>
        <begin position="149"/>
        <end position="167"/>
    </location>
</feature>
<keyword evidence="6 7" id="KW-0472">Membrane</keyword>
<feature type="transmembrane region" description="Helical" evidence="7">
    <location>
        <begin position="280"/>
        <end position="305"/>
    </location>
</feature>
<dbReference type="CDD" id="cd17502">
    <property type="entry name" value="MFS_Azr1_MDR_like"/>
    <property type="match status" value="1"/>
</dbReference>
<keyword evidence="2" id="KW-0813">Transport</keyword>
<dbReference type="eggNOG" id="COG2814">
    <property type="taxonomic scope" value="Bacteria"/>
</dbReference>
<dbReference type="InterPro" id="IPR011701">
    <property type="entry name" value="MFS"/>
</dbReference>
<dbReference type="STRING" id="69279.BG36_17235"/>
<feature type="transmembrane region" description="Helical" evidence="7">
    <location>
        <begin position="25"/>
        <end position="48"/>
    </location>
</feature>
<dbReference type="InterPro" id="IPR020846">
    <property type="entry name" value="MFS_dom"/>
</dbReference>
<evidence type="ECO:0000256" key="4">
    <source>
        <dbReference type="ARBA" id="ARBA00022692"/>
    </source>
</evidence>
<dbReference type="Proteomes" id="UP000294958">
    <property type="component" value="Unassembled WGS sequence"/>
</dbReference>
<protein>
    <submittedName>
        <fullName evidence="10">EmrB/QacA subfamily drug resistance transporter</fullName>
    </submittedName>
    <submittedName>
        <fullName evidence="9">MFS transporter</fullName>
    </submittedName>
</protein>
<evidence type="ECO:0000313" key="11">
    <source>
        <dbReference type="Proteomes" id="UP000019849"/>
    </source>
</evidence>
<feature type="transmembrane region" description="Helical" evidence="7">
    <location>
        <begin position="91"/>
        <end position="110"/>
    </location>
</feature>
<feature type="transmembrane region" description="Helical" evidence="7">
    <location>
        <begin position="244"/>
        <end position="260"/>
    </location>
</feature>
<dbReference type="GO" id="GO:0022857">
    <property type="term" value="F:transmembrane transporter activity"/>
    <property type="evidence" value="ECO:0007669"/>
    <property type="project" value="InterPro"/>
</dbReference>
<dbReference type="Gene3D" id="1.20.1720.10">
    <property type="entry name" value="Multidrug resistance protein D"/>
    <property type="match status" value="1"/>
</dbReference>
<dbReference type="Proteomes" id="UP000019849">
    <property type="component" value="Unassembled WGS sequence"/>
</dbReference>
<reference evidence="9 11" key="1">
    <citation type="submission" date="2014-02" db="EMBL/GenBank/DDBJ databases">
        <title>Aquamicrobium defluvii Genome sequencing.</title>
        <authorList>
            <person name="Wang X."/>
        </authorList>
    </citation>
    <scope>NUCLEOTIDE SEQUENCE [LARGE SCALE GENOMIC DNA]</scope>
    <source>
        <strain evidence="9 11">W13Z1</strain>
    </source>
</reference>
<evidence type="ECO:0000313" key="10">
    <source>
        <dbReference type="EMBL" id="TDR31318.1"/>
    </source>
</evidence>
<dbReference type="PROSITE" id="PS50850">
    <property type="entry name" value="MFS"/>
    <property type="match status" value="1"/>
</dbReference>
<feature type="transmembrane region" description="Helical" evidence="7">
    <location>
        <begin position="453"/>
        <end position="475"/>
    </location>
</feature>
<evidence type="ECO:0000256" key="6">
    <source>
        <dbReference type="ARBA" id="ARBA00023136"/>
    </source>
</evidence>
<accession>A0A011U766</accession>
<evidence type="ECO:0000313" key="9">
    <source>
        <dbReference type="EMBL" id="EXL01723.1"/>
    </source>
</evidence>
<keyword evidence="12" id="KW-1185">Reference proteome</keyword>
<feature type="transmembrane region" description="Helical" evidence="7">
    <location>
        <begin position="60"/>
        <end position="79"/>
    </location>
</feature>
<evidence type="ECO:0000256" key="1">
    <source>
        <dbReference type="ARBA" id="ARBA00004651"/>
    </source>
</evidence>
<dbReference type="EMBL" id="SNZF01000034">
    <property type="protein sequence ID" value="TDR31318.1"/>
    <property type="molecule type" value="Genomic_DNA"/>
</dbReference>
<evidence type="ECO:0000259" key="8">
    <source>
        <dbReference type="PROSITE" id="PS50850"/>
    </source>
</evidence>
<comment type="caution">
    <text evidence="9">The sequence shown here is derived from an EMBL/GenBank/DDBJ whole genome shotgun (WGS) entry which is preliminary data.</text>
</comment>
<feature type="transmembrane region" description="Helical" evidence="7">
    <location>
        <begin position="317"/>
        <end position="335"/>
    </location>
</feature>
<keyword evidence="3" id="KW-1003">Cell membrane</keyword>
<dbReference type="HOGENOM" id="CLU_000960_22_3_5"/>
<evidence type="ECO:0000313" key="12">
    <source>
        <dbReference type="Proteomes" id="UP000294958"/>
    </source>
</evidence>
<dbReference type="OrthoDB" id="9812221at2"/>
<dbReference type="Gene3D" id="1.20.1250.20">
    <property type="entry name" value="MFS general substrate transporter like domains"/>
    <property type="match status" value="1"/>
</dbReference>
<dbReference type="PANTHER" id="PTHR23501:SF197">
    <property type="entry name" value="COMD"/>
    <property type="match status" value="1"/>
</dbReference>
<feature type="transmembrane region" description="Helical" evidence="7">
    <location>
        <begin position="376"/>
        <end position="396"/>
    </location>
</feature>
<dbReference type="FunFam" id="1.20.1720.10:FF:000004">
    <property type="entry name" value="EmrB/QacA family drug resistance transporter"/>
    <property type="match status" value="1"/>
</dbReference>
<dbReference type="GO" id="GO:0005886">
    <property type="term" value="C:plasma membrane"/>
    <property type="evidence" value="ECO:0007669"/>
    <property type="project" value="UniProtKB-SubCell"/>
</dbReference>
<dbReference type="PATRIC" id="fig|69279.3.peg.4507"/>
<evidence type="ECO:0000256" key="2">
    <source>
        <dbReference type="ARBA" id="ARBA00022448"/>
    </source>
</evidence>
<feature type="transmembrane region" description="Helical" evidence="7">
    <location>
        <begin position="179"/>
        <end position="199"/>
    </location>
</feature>